<evidence type="ECO:0000259" key="2">
    <source>
        <dbReference type="Pfam" id="PF12937"/>
    </source>
</evidence>
<accession>A0ABC8R1K1</accession>
<dbReference type="Pfam" id="PF12937">
    <property type="entry name" value="F-box-like"/>
    <property type="match status" value="1"/>
</dbReference>
<evidence type="ECO:0000313" key="3">
    <source>
        <dbReference type="EMBL" id="CAK9136809.1"/>
    </source>
</evidence>
<feature type="domain" description="F-box" evidence="2">
    <location>
        <begin position="14"/>
        <end position="55"/>
    </location>
</feature>
<dbReference type="InterPro" id="IPR001810">
    <property type="entry name" value="F-box_dom"/>
</dbReference>
<dbReference type="PANTHER" id="PTHR39741:SF2">
    <property type="entry name" value="F-BOX DOMAIN-CONTAINING PROTEIN"/>
    <property type="match status" value="1"/>
</dbReference>
<feature type="compositionally biased region" description="Polar residues" evidence="1">
    <location>
        <begin position="122"/>
        <end position="134"/>
    </location>
</feature>
<dbReference type="Proteomes" id="UP001642360">
    <property type="component" value="Unassembled WGS sequence"/>
</dbReference>
<organism evidence="3 4">
    <name type="scientific">Ilex paraguariensis</name>
    <name type="common">yerba mate</name>
    <dbReference type="NCBI Taxonomy" id="185542"/>
    <lineage>
        <taxon>Eukaryota</taxon>
        <taxon>Viridiplantae</taxon>
        <taxon>Streptophyta</taxon>
        <taxon>Embryophyta</taxon>
        <taxon>Tracheophyta</taxon>
        <taxon>Spermatophyta</taxon>
        <taxon>Magnoliopsida</taxon>
        <taxon>eudicotyledons</taxon>
        <taxon>Gunneridae</taxon>
        <taxon>Pentapetalae</taxon>
        <taxon>asterids</taxon>
        <taxon>campanulids</taxon>
        <taxon>Aquifoliales</taxon>
        <taxon>Aquifoliaceae</taxon>
        <taxon>Ilex</taxon>
    </lineage>
</organism>
<comment type="caution">
    <text evidence="3">The sequence shown here is derived from an EMBL/GenBank/DDBJ whole genome shotgun (WGS) entry which is preliminary data.</text>
</comment>
<dbReference type="InterPro" id="IPR036047">
    <property type="entry name" value="F-box-like_dom_sf"/>
</dbReference>
<dbReference type="InterPro" id="IPR055336">
    <property type="entry name" value="At4g00755-like"/>
</dbReference>
<evidence type="ECO:0000313" key="4">
    <source>
        <dbReference type="Proteomes" id="UP001642360"/>
    </source>
</evidence>
<protein>
    <recommendedName>
        <fullName evidence="2">F-box domain-containing protein</fullName>
    </recommendedName>
</protein>
<reference evidence="3 4" key="1">
    <citation type="submission" date="2024-02" db="EMBL/GenBank/DDBJ databases">
        <authorList>
            <person name="Vignale AGUSTIN F."/>
            <person name="Sosa J E."/>
            <person name="Modenutti C."/>
        </authorList>
    </citation>
    <scope>NUCLEOTIDE SEQUENCE [LARGE SCALE GENOMIC DNA]</scope>
</reference>
<dbReference type="Gene3D" id="1.20.1280.50">
    <property type="match status" value="1"/>
</dbReference>
<dbReference type="PANTHER" id="PTHR39741">
    <property type="entry name" value="F-BOX DOMAIN CONTAINING PROTEIN, EXPRESSED"/>
    <property type="match status" value="1"/>
</dbReference>
<proteinExistence type="predicted"/>
<sequence>MEGCGDFIKWLGPDVSIKILMCLEDPSDVVRVCAVSSSWRQFVIANGLSKQLCLRMFPETSSVGHVIGVNNMIEPIDVRPDNSLEWEFLERDHRVYAFLARGLTSFVRKDCASEAIRASSTDNYPKESIQNTLEPSDRVEQRPSYWSSKGESEPTVPEMLLYKLTSNLCVITEIHVKPFQAYFQFGFPIYSAKAVRFRLGHPKCPVDLESYGRDESASAQEFTGGKFVWTYVSPEFPMAQENHLQKFTLPEPALCIGGILQIELSGRVQKQEMDGLYYICVSHVQVVGRPLLPAFDVEILDPSGKCTLKYYQDVDDCLHSTKSSEGETSSPSRFRFFTTSIRGWEQMIMNTLFGAGAVVVNDDDSDDEFPA</sequence>
<dbReference type="SUPFAM" id="SSF81383">
    <property type="entry name" value="F-box domain"/>
    <property type="match status" value="1"/>
</dbReference>
<feature type="region of interest" description="Disordered" evidence="1">
    <location>
        <begin position="122"/>
        <end position="152"/>
    </location>
</feature>
<gene>
    <name evidence="3" type="ORF">ILEXP_LOCUS3817</name>
</gene>
<name>A0ABC8R1K1_9AQUA</name>
<keyword evidence="4" id="KW-1185">Reference proteome</keyword>
<dbReference type="AlphaFoldDB" id="A0ABC8R1K1"/>
<evidence type="ECO:0000256" key="1">
    <source>
        <dbReference type="SAM" id="MobiDB-lite"/>
    </source>
</evidence>
<dbReference type="EMBL" id="CAUOFW020000781">
    <property type="protein sequence ID" value="CAK9136809.1"/>
    <property type="molecule type" value="Genomic_DNA"/>
</dbReference>